<name>A0A9W9P6Q1_9EURO</name>
<proteinExistence type="predicted"/>
<dbReference type="AlphaFoldDB" id="A0A9W9P6Q1"/>
<comment type="caution">
    <text evidence="1">The sequence shown here is derived from an EMBL/GenBank/DDBJ whole genome shotgun (WGS) entry which is preliminary data.</text>
</comment>
<accession>A0A9W9P6Q1</accession>
<dbReference type="OrthoDB" id="4177029at2759"/>
<gene>
    <name evidence="1" type="ORF">N7468_003478</name>
</gene>
<protein>
    <submittedName>
        <fullName evidence="1">Uncharacterized protein</fullName>
    </submittedName>
</protein>
<evidence type="ECO:0000313" key="2">
    <source>
        <dbReference type="Proteomes" id="UP001150941"/>
    </source>
</evidence>
<dbReference type="EMBL" id="JAPQKS010000003">
    <property type="protein sequence ID" value="KAJ5238859.1"/>
    <property type="molecule type" value="Genomic_DNA"/>
</dbReference>
<sequence>MPTVWFCCKCQFGPHNVQLYVSCISCGAERCSRCATEDTKTFDSLSTHSHSHPGSCHESSPYPAAVSIHTVRRPSFDSEPMSPTSFTDLPGVRPIGRVGLGLAAPLPTSGSSQHSQQVYSHTYMYICCNCNDGPKVYNVQPVCVVCHHQACSACTHVK</sequence>
<organism evidence="1 2">
    <name type="scientific">Penicillium chermesinum</name>
    <dbReference type="NCBI Taxonomy" id="63820"/>
    <lineage>
        <taxon>Eukaryota</taxon>
        <taxon>Fungi</taxon>
        <taxon>Dikarya</taxon>
        <taxon>Ascomycota</taxon>
        <taxon>Pezizomycotina</taxon>
        <taxon>Eurotiomycetes</taxon>
        <taxon>Eurotiomycetidae</taxon>
        <taxon>Eurotiales</taxon>
        <taxon>Aspergillaceae</taxon>
        <taxon>Penicillium</taxon>
    </lineage>
</organism>
<evidence type="ECO:0000313" key="1">
    <source>
        <dbReference type="EMBL" id="KAJ5238859.1"/>
    </source>
</evidence>
<dbReference type="Proteomes" id="UP001150941">
    <property type="component" value="Unassembled WGS sequence"/>
</dbReference>
<keyword evidence="2" id="KW-1185">Reference proteome</keyword>
<reference evidence="1" key="1">
    <citation type="submission" date="2022-11" db="EMBL/GenBank/DDBJ databases">
        <authorList>
            <person name="Petersen C."/>
        </authorList>
    </citation>
    <scope>NUCLEOTIDE SEQUENCE</scope>
    <source>
        <strain evidence="1">IBT 19713</strain>
    </source>
</reference>
<dbReference type="RefSeq" id="XP_058331778.1">
    <property type="nucleotide sequence ID" value="XM_058472775.1"/>
</dbReference>
<dbReference type="GeneID" id="83200078"/>
<reference evidence="1" key="2">
    <citation type="journal article" date="2023" name="IMA Fungus">
        <title>Comparative genomic study of the Penicillium genus elucidates a diverse pangenome and 15 lateral gene transfer events.</title>
        <authorList>
            <person name="Petersen C."/>
            <person name="Sorensen T."/>
            <person name="Nielsen M.R."/>
            <person name="Sondergaard T.E."/>
            <person name="Sorensen J.L."/>
            <person name="Fitzpatrick D.A."/>
            <person name="Frisvad J.C."/>
            <person name="Nielsen K.L."/>
        </authorList>
    </citation>
    <scope>NUCLEOTIDE SEQUENCE</scope>
    <source>
        <strain evidence="1">IBT 19713</strain>
    </source>
</reference>